<dbReference type="Proteomes" id="UP000198287">
    <property type="component" value="Unassembled WGS sequence"/>
</dbReference>
<gene>
    <name evidence="1" type="ORF">Fcan01_02891</name>
</gene>
<organism evidence="1 2">
    <name type="scientific">Folsomia candida</name>
    <name type="common">Springtail</name>
    <dbReference type="NCBI Taxonomy" id="158441"/>
    <lineage>
        <taxon>Eukaryota</taxon>
        <taxon>Metazoa</taxon>
        <taxon>Ecdysozoa</taxon>
        <taxon>Arthropoda</taxon>
        <taxon>Hexapoda</taxon>
        <taxon>Collembola</taxon>
        <taxon>Entomobryomorpha</taxon>
        <taxon>Isotomoidea</taxon>
        <taxon>Isotomidae</taxon>
        <taxon>Proisotominae</taxon>
        <taxon>Folsomia</taxon>
    </lineage>
</organism>
<evidence type="ECO:0000313" key="1">
    <source>
        <dbReference type="EMBL" id="OXA62915.1"/>
    </source>
</evidence>
<comment type="caution">
    <text evidence="1">The sequence shown here is derived from an EMBL/GenBank/DDBJ whole genome shotgun (WGS) entry which is preliminary data.</text>
</comment>
<keyword evidence="2" id="KW-1185">Reference proteome</keyword>
<accession>A0A226EZA7</accession>
<reference evidence="1 2" key="1">
    <citation type="submission" date="2015-12" db="EMBL/GenBank/DDBJ databases">
        <title>The genome of Folsomia candida.</title>
        <authorList>
            <person name="Faddeeva A."/>
            <person name="Derks M.F."/>
            <person name="Anvar Y."/>
            <person name="Smit S."/>
            <person name="Van Straalen N."/>
            <person name="Roelofs D."/>
        </authorList>
    </citation>
    <scope>NUCLEOTIDE SEQUENCE [LARGE SCALE GENOMIC DNA]</scope>
    <source>
        <strain evidence="1 2">VU population</strain>
        <tissue evidence="1">Whole body</tissue>
    </source>
</reference>
<name>A0A226EZA7_FOLCA</name>
<protein>
    <submittedName>
        <fullName evidence="1">Uncharacterized protein</fullName>
    </submittedName>
</protein>
<dbReference type="EMBL" id="LNIX01000001">
    <property type="protein sequence ID" value="OXA62915.1"/>
    <property type="molecule type" value="Genomic_DNA"/>
</dbReference>
<sequence>MASYEFVEEFDSDEEVTSLSSASINNVNVTSPYIRQDALGQNSEQFQTYAQSDGHFMNDNPCFSGRLPLSSEESFIPNLWPTSPQYPFSNYVSAESASVSEFLVQSPIFLVPPPPPNSFTHANVNEQQVPKRKKKRKRIKLADFPIPLRTQAWEKFQVLSQKLDELTASGKEDEEETHHHQRMKTIQTIASIKKNMFQHGSMPVSCQDDSNIRKLINKFKSQRAKRTREKRAKLEIKSTRIKKTEEIDKWQREQRNIYDKQRDYELLVDQSKKSLVHIRQKKKLLQEKAKLLSSLEKLKEVRSKQLTNVKAGFSSGESAKSRGNFLDGISCLKKQVEMGLENLTREEIGVMEDAQSSRKITVESQQEKAKNEMRRERKWQKYLWKKRFAQV</sequence>
<evidence type="ECO:0000313" key="2">
    <source>
        <dbReference type="Proteomes" id="UP000198287"/>
    </source>
</evidence>
<proteinExistence type="predicted"/>
<dbReference type="AlphaFoldDB" id="A0A226EZA7"/>